<protein>
    <submittedName>
        <fullName evidence="2">Uncharacterized protein</fullName>
    </submittedName>
</protein>
<reference evidence="2" key="2">
    <citation type="submission" date="2023-06" db="EMBL/GenBank/DDBJ databases">
        <authorList>
            <person name="Kobayashi Y."/>
            <person name="Kayamori A."/>
            <person name="Aoki K."/>
            <person name="Shiwa Y."/>
            <person name="Fujita N."/>
            <person name="Sugita T."/>
            <person name="Iwasaki W."/>
            <person name="Tanaka N."/>
            <person name="Takashima M."/>
        </authorList>
    </citation>
    <scope>NUCLEOTIDE SEQUENCE</scope>
    <source>
        <strain evidence="2">HIS016</strain>
    </source>
</reference>
<dbReference type="EMBL" id="BTCM01000005">
    <property type="protein sequence ID" value="GMK58080.1"/>
    <property type="molecule type" value="Genomic_DNA"/>
</dbReference>
<evidence type="ECO:0000313" key="3">
    <source>
        <dbReference type="Proteomes" id="UP001222932"/>
    </source>
</evidence>
<feature type="region of interest" description="Disordered" evidence="1">
    <location>
        <begin position="1"/>
        <end position="33"/>
    </location>
</feature>
<keyword evidence="3" id="KW-1185">Reference proteome</keyword>
<evidence type="ECO:0000313" key="2">
    <source>
        <dbReference type="EMBL" id="GMK58080.1"/>
    </source>
</evidence>
<accession>A0AAD3TW81</accession>
<evidence type="ECO:0000256" key="1">
    <source>
        <dbReference type="SAM" id="MobiDB-lite"/>
    </source>
</evidence>
<organism evidence="2 3">
    <name type="scientific">Cutaneotrichosporon spelunceum</name>
    <dbReference type="NCBI Taxonomy" id="1672016"/>
    <lineage>
        <taxon>Eukaryota</taxon>
        <taxon>Fungi</taxon>
        <taxon>Dikarya</taxon>
        <taxon>Basidiomycota</taxon>
        <taxon>Agaricomycotina</taxon>
        <taxon>Tremellomycetes</taxon>
        <taxon>Trichosporonales</taxon>
        <taxon>Trichosporonaceae</taxon>
        <taxon>Cutaneotrichosporon</taxon>
    </lineage>
</organism>
<gene>
    <name evidence="2" type="ORF">CspeluHIS016_0501120</name>
</gene>
<dbReference type="Proteomes" id="UP001222932">
    <property type="component" value="Unassembled WGS sequence"/>
</dbReference>
<dbReference type="AlphaFoldDB" id="A0AAD3TW81"/>
<sequence>MGENRTRLGTDLIPGPEPSMRTPAHSTDAVSPRSRPVTLALDHMAYPQIMDAIFASSSPGALIVLRATCTAYRTRANVILNRHLALSDTSLRSALGPCVPVPVLRPEVLDCFAHWSLHPGPHVYAAAGTPTLRMRDGPLSVIDIIAPATVIVFGWERIEREKRWVMVGSAPSASPVEHCTTVRKVVVVIDGVPDYTCYARGMVRAWPSIRDITVIYVPKPPLRAAGSAVTLDSKVGRILYEMRGHVEVQEVGLRLTFVNADAMPPDAFPDAGLVDCWARDMVKSGPSKCDEWNWGPRERTLRDYVAVARKAHGPVVDEVVRFLSLDEYEHELGPEAFALETDPEFVLGQPDVGI</sequence>
<proteinExistence type="predicted"/>
<name>A0AAD3TW81_9TREE</name>
<comment type="caution">
    <text evidence="2">The sequence shown here is derived from an EMBL/GenBank/DDBJ whole genome shotgun (WGS) entry which is preliminary data.</text>
</comment>
<reference evidence="2" key="1">
    <citation type="journal article" date="2023" name="BMC Genomics">
        <title>Chromosome-level genome assemblies of Cutaneotrichosporon spp. (Trichosporonales, Basidiomycota) reveal imbalanced evolution between nucleotide sequences and chromosome synteny.</title>
        <authorList>
            <person name="Kobayashi Y."/>
            <person name="Kayamori A."/>
            <person name="Aoki K."/>
            <person name="Shiwa Y."/>
            <person name="Matsutani M."/>
            <person name="Fujita N."/>
            <person name="Sugita T."/>
            <person name="Iwasaki W."/>
            <person name="Tanaka N."/>
            <person name="Takashima M."/>
        </authorList>
    </citation>
    <scope>NUCLEOTIDE SEQUENCE</scope>
    <source>
        <strain evidence="2">HIS016</strain>
    </source>
</reference>